<dbReference type="InterPro" id="IPR050333">
    <property type="entry name" value="SLRP"/>
</dbReference>
<keyword evidence="2" id="KW-0677">Repeat</keyword>
<dbReference type="Proteomes" id="UP000050761">
    <property type="component" value="Unassembled WGS sequence"/>
</dbReference>
<dbReference type="Gene3D" id="3.80.10.10">
    <property type="entry name" value="Ribonuclease Inhibitor"/>
    <property type="match status" value="3"/>
</dbReference>
<keyword evidence="1" id="KW-0433">Leucine-rich repeat</keyword>
<organism evidence="4">
    <name type="scientific">Heligmosomoides polygyrus</name>
    <name type="common">Parasitic roundworm</name>
    <dbReference type="NCBI Taxonomy" id="6339"/>
    <lineage>
        <taxon>Eukaryota</taxon>
        <taxon>Metazoa</taxon>
        <taxon>Ecdysozoa</taxon>
        <taxon>Nematoda</taxon>
        <taxon>Chromadorea</taxon>
        <taxon>Rhabditida</taxon>
        <taxon>Rhabditina</taxon>
        <taxon>Rhabditomorpha</taxon>
        <taxon>Strongyloidea</taxon>
        <taxon>Heligmosomidae</taxon>
        <taxon>Heligmosomoides</taxon>
    </lineage>
</organism>
<evidence type="ECO:0000256" key="2">
    <source>
        <dbReference type="ARBA" id="ARBA00022737"/>
    </source>
</evidence>
<gene>
    <name evidence="4" type="ORF">HPBE_LOCUS16619</name>
</gene>
<dbReference type="AlphaFoldDB" id="A0A3P7ZYK1"/>
<dbReference type="SUPFAM" id="SSF52058">
    <property type="entry name" value="L domain-like"/>
    <property type="match status" value="1"/>
</dbReference>
<dbReference type="PANTHER" id="PTHR45712">
    <property type="entry name" value="AGAP008170-PA"/>
    <property type="match status" value="1"/>
</dbReference>
<dbReference type="OrthoDB" id="6363818at2759"/>
<evidence type="ECO:0000313" key="6">
    <source>
        <dbReference type="WBParaSite" id="HPBE_0001662001-mRNA-1"/>
    </source>
</evidence>
<name>A0A3P7ZYK1_HELPZ</name>
<dbReference type="Pfam" id="PF13855">
    <property type="entry name" value="LRR_8"/>
    <property type="match status" value="2"/>
</dbReference>
<protein>
    <submittedName>
        <fullName evidence="6">LRRCT domain-containing protein</fullName>
    </submittedName>
</protein>
<keyword evidence="3" id="KW-0732">Signal</keyword>
<dbReference type="PANTHER" id="PTHR45712:SF22">
    <property type="entry name" value="INSULIN-LIKE GROWTH FACTOR-BINDING PROTEIN COMPLEX ACID LABILE SUBUNIT"/>
    <property type="match status" value="1"/>
</dbReference>
<evidence type="ECO:0000256" key="3">
    <source>
        <dbReference type="SAM" id="SignalP"/>
    </source>
</evidence>
<dbReference type="PROSITE" id="PS51450">
    <property type="entry name" value="LRR"/>
    <property type="match status" value="2"/>
</dbReference>
<dbReference type="SMART" id="SM00365">
    <property type="entry name" value="LRR_SD22"/>
    <property type="match status" value="4"/>
</dbReference>
<dbReference type="InterPro" id="IPR032675">
    <property type="entry name" value="LRR_dom_sf"/>
</dbReference>
<feature type="chain" id="PRO_5044596579" evidence="3">
    <location>
        <begin position="20"/>
        <end position="457"/>
    </location>
</feature>
<evidence type="ECO:0000313" key="5">
    <source>
        <dbReference type="Proteomes" id="UP000050761"/>
    </source>
</evidence>
<evidence type="ECO:0000313" key="4">
    <source>
        <dbReference type="EMBL" id="VDP06507.1"/>
    </source>
</evidence>
<dbReference type="InterPro" id="IPR003591">
    <property type="entry name" value="Leu-rich_rpt_typical-subtyp"/>
</dbReference>
<sequence>MRLLLAAAVLLALAAASSSRPATSIPGCPNLDVLEAEAETSPDFLNNLLLCFCKDGVEINCLYGSSLDHLEKATAAVKKANMTTQKITFQHTEFADTGLPAFAVLAPALESLEIQECTNFEPLVVSNGSFKGLEATLRNLTIDSCNLKEVPTAVTDLNKLETLVLANNKIDHIHAPTLAGKKELSYLDLSGNFITNVDDGAFEPLQKLETLIFGEHNYINNTVMDAIASLKSLKTLDLSRADGIFEPPMELFDALPHLEVLKLSGCSIHSLDPGTFASLKNLTQLDLRVNLIQNISAYAFDGLSKLTRLSLAGNYIRSDLWIGLDNLTEIDLGWNEIKQLSYDAFLPLSDNLLTLNLRHNPLKTVPSTGLKNLRSLLLSECPIGTIGEDQLKDYPALEVGQPSNFFPISIISAQHVNVTYKLRRRCTRPRVPYARHMRLGSEKSDTVVVRRATAFRI</sequence>
<dbReference type="SMART" id="SM00369">
    <property type="entry name" value="LRR_TYP"/>
    <property type="match status" value="6"/>
</dbReference>
<dbReference type="WBParaSite" id="HPBE_0001662001-mRNA-1">
    <property type="protein sequence ID" value="HPBE_0001662001-mRNA-1"/>
    <property type="gene ID" value="HPBE_0001662001"/>
</dbReference>
<evidence type="ECO:0000256" key="1">
    <source>
        <dbReference type="ARBA" id="ARBA00022614"/>
    </source>
</evidence>
<accession>A0A3P7ZYK1</accession>
<proteinExistence type="predicted"/>
<dbReference type="Pfam" id="PF00560">
    <property type="entry name" value="LRR_1"/>
    <property type="match status" value="1"/>
</dbReference>
<feature type="signal peptide" evidence="3">
    <location>
        <begin position="1"/>
        <end position="19"/>
    </location>
</feature>
<dbReference type="InterPro" id="IPR001611">
    <property type="entry name" value="Leu-rich_rpt"/>
</dbReference>
<dbReference type="EMBL" id="UZAH01029522">
    <property type="protein sequence ID" value="VDP06507.1"/>
    <property type="molecule type" value="Genomic_DNA"/>
</dbReference>
<reference evidence="4 5" key="1">
    <citation type="submission" date="2018-11" db="EMBL/GenBank/DDBJ databases">
        <authorList>
            <consortium name="Pathogen Informatics"/>
        </authorList>
    </citation>
    <scope>NUCLEOTIDE SEQUENCE [LARGE SCALE GENOMIC DNA]</scope>
</reference>
<keyword evidence="5" id="KW-1185">Reference proteome</keyword>
<reference evidence="6" key="2">
    <citation type="submission" date="2019-09" db="UniProtKB">
        <authorList>
            <consortium name="WormBaseParasite"/>
        </authorList>
    </citation>
    <scope>IDENTIFICATION</scope>
</reference>